<dbReference type="SMR" id="A0A1I7S2S1"/>
<evidence type="ECO:0000313" key="6">
    <source>
        <dbReference type="Proteomes" id="UP000659654"/>
    </source>
</evidence>
<gene>
    <name evidence="3" type="ORF">BXYJ_LOCUS11093</name>
</gene>
<keyword evidence="2" id="KW-0472">Membrane</keyword>
<keyword evidence="6" id="KW-1185">Reference proteome</keyword>
<evidence type="ECO:0000256" key="1">
    <source>
        <dbReference type="SAM" id="MobiDB-lite"/>
    </source>
</evidence>
<evidence type="ECO:0000313" key="7">
    <source>
        <dbReference type="WBParaSite" id="BXY_0730100.1"/>
    </source>
</evidence>
<dbReference type="eggNOG" id="ENOG502S6F7">
    <property type="taxonomic scope" value="Eukaryota"/>
</dbReference>
<reference evidence="4" key="2">
    <citation type="submission" date="2020-08" db="EMBL/GenBank/DDBJ databases">
        <authorList>
            <person name="Kikuchi T."/>
        </authorList>
    </citation>
    <scope>NUCLEOTIDE SEQUENCE</scope>
    <source>
        <strain evidence="3">Ka4C1</strain>
    </source>
</reference>
<dbReference type="AlphaFoldDB" id="A0A1I7S2S1"/>
<feature type="transmembrane region" description="Helical" evidence="2">
    <location>
        <begin position="26"/>
        <end position="49"/>
    </location>
</feature>
<accession>A0A1I7S2S1</accession>
<keyword evidence="2" id="KW-0812">Transmembrane</keyword>
<name>A0A1I7S2S1_BURXY</name>
<reference evidence="7" key="1">
    <citation type="submission" date="2016-11" db="UniProtKB">
        <authorList>
            <consortium name="WormBaseParasite"/>
        </authorList>
    </citation>
    <scope>IDENTIFICATION</scope>
</reference>
<evidence type="ECO:0000313" key="4">
    <source>
        <dbReference type="EMBL" id="CAG9121679.1"/>
    </source>
</evidence>
<organism evidence="5 7">
    <name type="scientific">Bursaphelenchus xylophilus</name>
    <name type="common">Pinewood nematode worm</name>
    <name type="synonym">Aphelenchoides xylophilus</name>
    <dbReference type="NCBI Taxonomy" id="6326"/>
    <lineage>
        <taxon>Eukaryota</taxon>
        <taxon>Metazoa</taxon>
        <taxon>Ecdysozoa</taxon>
        <taxon>Nematoda</taxon>
        <taxon>Chromadorea</taxon>
        <taxon>Rhabditida</taxon>
        <taxon>Tylenchina</taxon>
        <taxon>Tylenchomorpha</taxon>
        <taxon>Aphelenchoidea</taxon>
        <taxon>Aphelenchoididae</taxon>
        <taxon>Bursaphelenchus</taxon>
    </lineage>
</organism>
<sequence>MMTQAFQSSTMSTHSMNQHFVPSPDVMMTIVFPTIIFCIGMVVAMLIGINKCKQWEFDKIVEMRRTRRVIQRITARLREKNFRTIQKARHIRKRAVASVASETTVNRNFKGSPAPPIYSDRSVQFSPGNSPPPAYDDILDDLYYECMPSHLKAKYKEHWNC</sequence>
<dbReference type="WBParaSite" id="BXY_0730100.1">
    <property type="protein sequence ID" value="BXY_0730100.1"/>
    <property type="gene ID" value="BXY_0730100"/>
</dbReference>
<proteinExistence type="predicted"/>
<feature type="region of interest" description="Disordered" evidence="1">
    <location>
        <begin position="110"/>
        <end position="129"/>
    </location>
</feature>
<dbReference type="OrthoDB" id="2019384at2759"/>
<dbReference type="EMBL" id="CAJFDI010000005">
    <property type="protein sequence ID" value="CAD5230649.1"/>
    <property type="molecule type" value="Genomic_DNA"/>
</dbReference>
<dbReference type="Proteomes" id="UP000582659">
    <property type="component" value="Unassembled WGS sequence"/>
</dbReference>
<dbReference type="EMBL" id="CAJFCV020000005">
    <property type="protein sequence ID" value="CAG9121679.1"/>
    <property type="molecule type" value="Genomic_DNA"/>
</dbReference>
<evidence type="ECO:0000256" key="2">
    <source>
        <dbReference type="SAM" id="Phobius"/>
    </source>
</evidence>
<protein>
    <submittedName>
        <fullName evidence="3">(pine wood nematode) hypothetical protein</fullName>
    </submittedName>
</protein>
<evidence type="ECO:0000313" key="5">
    <source>
        <dbReference type="Proteomes" id="UP000095284"/>
    </source>
</evidence>
<evidence type="ECO:0000313" key="3">
    <source>
        <dbReference type="EMBL" id="CAD5230649.1"/>
    </source>
</evidence>
<keyword evidence="2" id="KW-1133">Transmembrane helix</keyword>
<dbReference type="Proteomes" id="UP000659654">
    <property type="component" value="Unassembled WGS sequence"/>
</dbReference>
<dbReference type="Proteomes" id="UP000095284">
    <property type="component" value="Unplaced"/>
</dbReference>